<reference evidence="1" key="1">
    <citation type="submission" date="2021-03" db="EMBL/GenBank/DDBJ databases">
        <title>Antimicrobial resistance genes in bacteria isolated from Japanese honey, and their potential for conferring macrolide and lincosamide resistance in the American foulbrood pathogen Paenibacillus larvae.</title>
        <authorList>
            <person name="Okamoto M."/>
            <person name="Kumagai M."/>
            <person name="Kanamori H."/>
            <person name="Takamatsu D."/>
        </authorList>
    </citation>
    <scope>NUCLEOTIDE SEQUENCE</scope>
    <source>
        <strain evidence="1">J27TS8</strain>
    </source>
</reference>
<accession>A0A919WI13</accession>
<evidence type="ECO:0008006" key="3">
    <source>
        <dbReference type="Google" id="ProtNLM"/>
    </source>
</evidence>
<dbReference type="Gene3D" id="2.60.120.260">
    <property type="entry name" value="Galactose-binding domain-like"/>
    <property type="match status" value="1"/>
</dbReference>
<organism evidence="1 2">
    <name type="scientific">Robertmurraya siralis</name>
    <dbReference type="NCBI Taxonomy" id="77777"/>
    <lineage>
        <taxon>Bacteria</taxon>
        <taxon>Bacillati</taxon>
        <taxon>Bacillota</taxon>
        <taxon>Bacilli</taxon>
        <taxon>Bacillales</taxon>
        <taxon>Bacillaceae</taxon>
        <taxon>Robertmurraya</taxon>
    </lineage>
</organism>
<protein>
    <recommendedName>
        <fullName evidence="3">CBM-cenC domain-containing protein</fullName>
    </recommendedName>
</protein>
<proteinExistence type="predicted"/>
<name>A0A919WI13_9BACI</name>
<evidence type="ECO:0000313" key="2">
    <source>
        <dbReference type="Proteomes" id="UP000682111"/>
    </source>
</evidence>
<dbReference type="Proteomes" id="UP000682111">
    <property type="component" value="Unassembled WGS sequence"/>
</dbReference>
<gene>
    <name evidence="1" type="ORF">J27TS8_23890</name>
</gene>
<dbReference type="EMBL" id="BORC01000003">
    <property type="protein sequence ID" value="GIN62396.1"/>
    <property type="molecule type" value="Genomic_DNA"/>
</dbReference>
<sequence length="175" mass="19968">MKESDKLKGWTLSGTNSELYTIELDSNVVHTGTRSGLLYSKEEANEQHFGTMMQGFQAKIYKGKRIKLSCYLKTEDAYKSGAWLRIDSSSGDTIQFDNMYKRPIEGTTDWNQYSIVLDVPKESESIYFGVLLYGKGKVWADGFRFEEVSEKVPTTNMLTSEILPKEPINLDFSEE</sequence>
<keyword evidence="2" id="KW-1185">Reference proteome</keyword>
<evidence type="ECO:0000313" key="1">
    <source>
        <dbReference type="EMBL" id="GIN62396.1"/>
    </source>
</evidence>
<dbReference type="AlphaFoldDB" id="A0A919WI13"/>
<comment type="caution">
    <text evidence="1">The sequence shown here is derived from an EMBL/GenBank/DDBJ whole genome shotgun (WGS) entry which is preliminary data.</text>
</comment>